<gene>
    <name evidence="2" type="ORF">FHS28_000348</name>
</gene>
<keyword evidence="3" id="KW-1185">Reference proteome</keyword>
<name>A0ABR6GLJ8_9BURK</name>
<evidence type="ECO:0000313" key="3">
    <source>
        <dbReference type="Proteomes" id="UP000574369"/>
    </source>
</evidence>
<dbReference type="Proteomes" id="UP000574369">
    <property type="component" value="Unassembled WGS sequence"/>
</dbReference>
<dbReference type="RefSeq" id="WP_246409407.1">
    <property type="nucleotide sequence ID" value="NZ_JACHXO010000001.1"/>
</dbReference>
<feature type="region of interest" description="Disordered" evidence="1">
    <location>
        <begin position="35"/>
        <end position="55"/>
    </location>
</feature>
<comment type="caution">
    <text evidence="2">The sequence shown here is derived from an EMBL/GenBank/DDBJ whole genome shotgun (WGS) entry which is preliminary data.</text>
</comment>
<proteinExistence type="predicted"/>
<sequence>MARSLAALPFDFEVLHPPELNQELARLAASLARRAGTTVARGQHAQGSEGRERND</sequence>
<dbReference type="EMBL" id="JACHXO010000001">
    <property type="protein sequence ID" value="MBB3192983.1"/>
    <property type="molecule type" value="Genomic_DNA"/>
</dbReference>
<accession>A0ABR6GLJ8</accession>
<organism evidence="2 3">
    <name type="scientific">Roseateles terrae</name>
    <dbReference type="NCBI Taxonomy" id="431060"/>
    <lineage>
        <taxon>Bacteria</taxon>
        <taxon>Pseudomonadati</taxon>
        <taxon>Pseudomonadota</taxon>
        <taxon>Betaproteobacteria</taxon>
        <taxon>Burkholderiales</taxon>
        <taxon>Sphaerotilaceae</taxon>
        <taxon>Roseateles</taxon>
    </lineage>
</organism>
<evidence type="ECO:0000256" key="1">
    <source>
        <dbReference type="SAM" id="MobiDB-lite"/>
    </source>
</evidence>
<reference evidence="2 3" key="1">
    <citation type="submission" date="2020-08" db="EMBL/GenBank/DDBJ databases">
        <title>Genomic Encyclopedia of Type Strains, Phase III (KMG-III): the genomes of soil and plant-associated and newly described type strains.</title>
        <authorList>
            <person name="Whitman W."/>
        </authorList>
    </citation>
    <scope>NUCLEOTIDE SEQUENCE [LARGE SCALE GENOMIC DNA]</scope>
    <source>
        <strain evidence="2 3">CECT 7247</strain>
    </source>
</reference>
<protein>
    <submittedName>
        <fullName evidence="2">Uncharacterized protein</fullName>
    </submittedName>
</protein>
<evidence type="ECO:0000313" key="2">
    <source>
        <dbReference type="EMBL" id="MBB3192983.1"/>
    </source>
</evidence>